<evidence type="ECO:0000256" key="3">
    <source>
        <dbReference type="ARBA" id="ARBA00022692"/>
    </source>
</evidence>
<dbReference type="AlphaFoldDB" id="A0A3P8UW21"/>
<organism evidence="10 11">
    <name type="scientific">Cynoglossus semilaevis</name>
    <name type="common">Tongue sole</name>
    <dbReference type="NCBI Taxonomy" id="244447"/>
    <lineage>
        <taxon>Eukaryota</taxon>
        <taxon>Metazoa</taxon>
        <taxon>Chordata</taxon>
        <taxon>Craniata</taxon>
        <taxon>Vertebrata</taxon>
        <taxon>Euteleostomi</taxon>
        <taxon>Actinopterygii</taxon>
        <taxon>Neopterygii</taxon>
        <taxon>Teleostei</taxon>
        <taxon>Neoteleostei</taxon>
        <taxon>Acanthomorphata</taxon>
        <taxon>Carangaria</taxon>
        <taxon>Pleuronectiformes</taxon>
        <taxon>Pleuronectoidei</taxon>
        <taxon>Cynoglossidae</taxon>
        <taxon>Cynoglossinae</taxon>
        <taxon>Cynoglossus</taxon>
    </lineage>
</organism>
<evidence type="ECO:0000256" key="6">
    <source>
        <dbReference type="ARBA" id="ARBA00023136"/>
    </source>
</evidence>
<dbReference type="GO" id="GO:0045724">
    <property type="term" value="P:positive regulation of cilium assembly"/>
    <property type="evidence" value="ECO:0007669"/>
    <property type="project" value="Ensembl"/>
</dbReference>
<keyword evidence="4" id="KW-0892">Osteogenesis</keyword>
<dbReference type="Proteomes" id="UP000265120">
    <property type="component" value="Chromosome 9"/>
</dbReference>
<dbReference type="PANTHER" id="PTHR13317:SF4">
    <property type="entry name" value="TRANSMEMBRANE ANTERIOR POSTERIOR TRANSFORMATION PROTEIN 1 HOMOLOG"/>
    <property type="match status" value="1"/>
</dbReference>
<dbReference type="InParanoid" id="A0A3P8UW21"/>
<dbReference type="InterPro" id="IPR008010">
    <property type="entry name" value="Tatp1"/>
</dbReference>
<dbReference type="OrthoDB" id="29023at2759"/>
<evidence type="ECO:0000256" key="2">
    <source>
        <dbReference type="ARBA" id="ARBA00008803"/>
    </source>
</evidence>
<sequence length="572" mass="64730">MAESLSAGLGEEKEEKDKEKERWTAKSEKDNNTDRLRETLGFSEKNGGNIGKKRNLSDLSLVRFVTTELTRGYFLEHNEAKYTERRERVYTCLRIPKELEKLMTFGFFLCLDAFLYVFTLLPLRVILALLRLLTLPCCGLSGSRLLQPAQVCDVLKGFIMVLCYSMMSYVDYAMMYHLIRGQSVIKLYIIYNMLEVADRLFSSFGQDILDALYWTATEPKEKKRAHIGVIPHFLMAVLYVFLHAILIMVQATTLNVAFNSHNKSLLTIMMSNNFVEIKGSVFKKFEKNNLFQMSNSDIKERFTNYILLLIVCLRNMEQFSWNPDHLWVLLPDVLMVIASEVAVDVVKHAFITKFNDISADVYGEYRASLAFDLVSSRQKNAYTDYSDSVSRRMGFIPLPLALLLIRVVMSSVKIQGSLSFMCVLLFYLGMITLKVLNSIILLGNSCALVKEANMEEKLFNPPPSAVSSRVNSRANRAKHVHTVPQHEAAAAADKGGTSVSSDNAHLPTIEETSEHTIPKSDSDTFLTTPDGEDEDKIINTDTGLEGDGLTNRTPKKDLLEIDRFTICGNRID</sequence>
<dbReference type="GeneTree" id="ENSGT00390000010628"/>
<dbReference type="GO" id="GO:0014032">
    <property type="term" value="P:neural crest cell development"/>
    <property type="evidence" value="ECO:0007669"/>
    <property type="project" value="Ensembl"/>
</dbReference>
<dbReference type="FunCoup" id="A0A3P8UW21">
    <property type="interactions" value="649"/>
</dbReference>
<keyword evidence="5 9" id="KW-1133">Transmembrane helix</keyword>
<dbReference type="Pfam" id="PF05346">
    <property type="entry name" value="DUF747"/>
    <property type="match status" value="1"/>
</dbReference>
<name>A0A3P8UW21_CYNSE</name>
<evidence type="ECO:0000256" key="7">
    <source>
        <dbReference type="ARBA" id="ARBA00023188"/>
    </source>
</evidence>
<feature type="region of interest" description="Disordered" evidence="8">
    <location>
        <begin position="1"/>
        <end position="38"/>
    </location>
</feature>
<dbReference type="GO" id="GO:0061036">
    <property type="term" value="P:positive regulation of cartilage development"/>
    <property type="evidence" value="ECO:0007669"/>
    <property type="project" value="Ensembl"/>
</dbReference>
<feature type="transmembrane region" description="Helical" evidence="9">
    <location>
        <begin position="395"/>
        <end position="412"/>
    </location>
</feature>
<keyword evidence="6 9" id="KW-0472">Membrane</keyword>
<dbReference type="Ensembl" id="ENSCSET00000006634.1">
    <property type="protein sequence ID" value="ENSCSEP00000006562.1"/>
    <property type="gene ID" value="ENSCSEG00000004243.1"/>
</dbReference>
<keyword evidence="3 9" id="KW-0812">Transmembrane</keyword>
<dbReference type="GO" id="GO:0036064">
    <property type="term" value="C:ciliary basal body"/>
    <property type="evidence" value="ECO:0007669"/>
    <property type="project" value="TreeGrafter"/>
</dbReference>
<evidence type="ECO:0000256" key="5">
    <source>
        <dbReference type="ARBA" id="ARBA00022989"/>
    </source>
</evidence>
<reference evidence="10 11" key="1">
    <citation type="journal article" date="2014" name="Nat. Genet.">
        <title>Whole-genome sequence of a flatfish provides insights into ZW sex chromosome evolution and adaptation to a benthic lifestyle.</title>
        <authorList>
            <person name="Chen S."/>
            <person name="Zhang G."/>
            <person name="Shao C."/>
            <person name="Huang Q."/>
            <person name="Liu G."/>
            <person name="Zhang P."/>
            <person name="Song W."/>
            <person name="An N."/>
            <person name="Chalopin D."/>
            <person name="Volff J.N."/>
            <person name="Hong Y."/>
            <person name="Li Q."/>
            <person name="Sha Z."/>
            <person name="Zhou H."/>
            <person name="Xie M."/>
            <person name="Yu Q."/>
            <person name="Liu Y."/>
            <person name="Xiang H."/>
            <person name="Wang N."/>
            <person name="Wu K."/>
            <person name="Yang C."/>
            <person name="Zhou Q."/>
            <person name="Liao X."/>
            <person name="Yang L."/>
            <person name="Hu Q."/>
            <person name="Zhang J."/>
            <person name="Meng L."/>
            <person name="Jin L."/>
            <person name="Tian Y."/>
            <person name="Lian J."/>
            <person name="Yang J."/>
            <person name="Miao G."/>
            <person name="Liu S."/>
            <person name="Liang Z."/>
            <person name="Yan F."/>
            <person name="Li Y."/>
            <person name="Sun B."/>
            <person name="Zhang H."/>
            <person name="Zhang J."/>
            <person name="Zhu Y."/>
            <person name="Du M."/>
            <person name="Zhao Y."/>
            <person name="Schartl M."/>
            <person name="Tang Q."/>
            <person name="Wang J."/>
        </authorList>
    </citation>
    <scope>NUCLEOTIDE SEQUENCE</scope>
</reference>
<dbReference type="GO" id="GO:1903012">
    <property type="term" value="P:positive regulation of bone development"/>
    <property type="evidence" value="ECO:0007669"/>
    <property type="project" value="Ensembl"/>
</dbReference>
<feature type="region of interest" description="Disordered" evidence="8">
    <location>
        <begin position="481"/>
        <end position="545"/>
    </location>
</feature>
<evidence type="ECO:0000313" key="10">
    <source>
        <dbReference type="Ensembl" id="ENSCSEP00000006562.1"/>
    </source>
</evidence>
<proteinExistence type="inferred from homology"/>
<dbReference type="GO" id="GO:0002089">
    <property type="term" value="P:lens morphogenesis in camera-type eye"/>
    <property type="evidence" value="ECO:0007669"/>
    <property type="project" value="Ensembl"/>
</dbReference>
<feature type="compositionally biased region" description="Basic and acidic residues" evidence="8">
    <location>
        <begin position="10"/>
        <end position="38"/>
    </location>
</feature>
<feature type="transmembrane region" description="Helical" evidence="9">
    <location>
        <begin position="233"/>
        <end position="258"/>
    </location>
</feature>
<feature type="transmembrane region" description="Helical" evidence="9">
    <location>
        <begin position="102"/>
        <end position="119"/>
    </location>
</feature>
<feature type="compositionally biased region" description="Basic and acidic residues" evidence="8">
    <location>
        <begin position="512"/>
        <end position="522"/>
    </location>
</feature>
<feature type="transmembrane region" description="Helical" evidence="9">
    <location>
        <begin position="418"/>
        <end position="442"/>
    </location>
</feature>
<evidence type="ECO:0000256" key="9">
    <source>
        <dbReference type="SAM" id="Phobius"/>
    </source>
</evidence>
<dbReference type="KEGG" id="csem:103383645"/>
<evidence type="ECO:0000256" key="4">
    <source>
        <dbReference type="ARBA" id="ARBA00022855"/>
    </source>
</evidence>
<dbReference type="PANTHER" id="PTHR13317">
    <property type="entry name" value="TRANSMEMBRANE ANTERIOR POSTERIOR TRANSFORMATION PROTEIN 1 HOMOLOG"/>
    <property type="match status" value="1"/>
</dbReference>
<dbReference type="GO" id="GO:0001503">
    <property type="term" value="P:ossification"/>
    <property type="evidence" value="ECO:0007669"/>
    <property type="project" value="UniProtKB-KW"/>
</dbReference>
<keyword evidence="7" id="KW-0891">Chondrogenesis</keyword>
<dbReference type="GO" id="GO:0048066">
    <property type="term" value="P:developmental pigmentation"/>
    <property type="evidence" value="ECO:0007669"/>
    <property type="project" value="Ensembl"/>
</dbReference>
<reference evidence="10" key="3">
    <citation type="submission" date="2025-09" db="UniProtKB">
        <authorList>
            <consortium name="Ensembl"/>
        </authorList>
    </citation>
    <scope>IDENTIFICATION</scope>
</reference>
<dbReference type="GO" id="GO:1904888">
    <property type="term" value="P:cranial skeletal system development"/>
    <property type="evidence" value="ECO:0007669"/>
    <property type="project" value="Ensembl"/>
</dbReference>
<dbReference type="GO" id="GO:0005789">
    <property type="term" value="C:endoplasmic reticulum membrane"/>
    <property type="evidence" value="ECO:0007669"/>
    <property type="project" value="TreeGrafter"/>
</dbReference>
<comment type="subcellular location">
    <subcellularLocation>
        <location evidence="1">Membrane</location>
        <topology evidence="1">Multi-pass membrane protein</topology>
    </subcellularLocation>
</comment>
<evidence type="ECO:0000256" key="8">
    <source>
        <dbReference type="SAM" id="MobiDB-lite"/>
    </source>
</evidence>
<protein>
    <submittedName>
        <fullName evidence="10">Transmembrane anterior posterior transformation 1b</fullName>
    </submittedName>
</protein>
<keyword evidence="11" id="KW-1185">Reference proteome</keyword>
<feature type="transmembrane region" description="Helical" evidence="9">
    <location>
        <begin position="158"/>
        <end position="179"/>
    </location>
</feature>
<comment type="similarity">
    <text evidence="2">Belongs to the TAPT1 family.</text>
</comment>
<reference evidence="10" key="2">
    <citation type="submission" date="2025-08" db="UniProtKB">
        <authorList>
            <consortium name="Ensembl"/>
        </authorList>
    </citation>
    <scope>IDENTIFICATION</scope>
</reference>
<evidence type="ECO:0000313" key="11">
    <source>
        <dbReference type="Proteomes" id="UP000265120"/>
    </source>
</evidence>
<dbReference type="GO" id="GO:0051216">
    <property type="term" value="P:cartilage development"/>
    <property type="evidence" value="ECO:0007669"/>
    <property type="project" value="UniProtKB-KW"/>
</dbReference>
<dbReference type="GO" id="GO:0010842">
    <property type="term" value="P:retina layer formation"/>
    <property type="evidence" value="ECO:0007669"/>
    <property type="project" value="Ensembl"/>
</dbReference>
<dbReference type="STRING" id="244447.ENSCSEP00000006562"/>
<accession>A0A3P8UW21</accession>
<evidence type="ECO:0000256" key="1">
    <source>
        <dbReference type="ARBA" id="ARBA00004141"/>
    </source>
</evidence>